<gene>
    <name evidence="14" type="primary">ccmB</name>
    <name evidence="14" type="ORF">EUV02_12510</name>
</gene>
<evidence type="ECO:0000256" key="13">
    <source>
        <dbReference type="SAM" id="Phobius"/>
    </source>
</evidence>
<feature type="transmembrane region" description="Helical" evidence="13">
    <location>
        <begin position="100"/>
        <end position="120"/>
    </location>
</feature>
<comment type="caution">
    <text evidence="14">The sequence shown here is derived from an EMBL/GenBank/DDBJ whole genome shotgun (WGS) entry which is preliminary data.</text>
</comment>
<dbReference type="PANTHER" id="PTHR30070">
    <property type="entry name" value="HEME EXPORTER PROTEIN B"/>
    <property type="match status" value="1"/>
</dbReference>
<dbReference type="PIRSF" id="PIRSF002764">
    <property type="entry name" value="CcmB"/>
    <property type="match status" value="1"/>
</dbReference>
<protein>
    <recommendedName>
        <fullName evidence="4 12">Heme exporter protein B</fullName>
    </recommendedName>
</protein>
<evidence type="ECO:0000256" key="7">
    <source>
        <dbReference type="ARBA" id="ARBA00022519"/>
    </source>
</evidence>
<keyword evidence="9 12" id="KW-0201">Cytochrome c-type biogenesis</keyword>
<dbReference type="GO" id="GO:1903607">
    <property type="term" value="P:cytochrome c biosynthetic process"/>
    <property type="evidence" value="ECO:0007669"/>
    <property type="project" value="TreeGrafter"/>
</dbReference>
<dbReference type="InterPro" id="IPR026031">
    <property type="entry name" value="Cyt_c_CcmB_bac"/>
</dbReference>
<evidence type="ECO:0000256" key="1">
    <source>
        <dbReference type="ARBA" id="ARBA00002442"/>
    </source>
</evidence>
<evidence type="ECO:0000256" key="2">
    <source>
        <dbReference type="ARBA" id="ARBA00004429"/>
    </source>
</evidence>
<dbReference type="InterPro" id="IPR003544">
    <property type="entry name" value="Cyt_c_biogenesis_CcmB"/>
</dbReference>
<evidence type="ECO:0000313" key="14">
    <source>
        <dbReference type="EMBL" id="TFU01126.1"/>
    </source>
</evidence>
<evidence type="ECO:0000256" key="3">
    <source>
        <dbReference type="ARBA" id="ARBA00010544"/>
    </source>
</evidence>
<dbReference type="PRINTS" id="PR01414">
    <property type="entry name" value="CCMBBIOGNSIS"/>
</dbReference>
<evidence type="ECO:0000256" key="12">
    <source>
        <dbReference type="PIRNR" id="PIRNR002764"/>
    </source>
</evidence>
<evidence type="ECO:0000313" key="15">
    <source>
        <dbReference type="Proteomes" id="UP000297737"/>
    </source>
</evidence>
<dbReference type="Proteomes" id="UP000297737">
    <property type="component" value="Unassembled WGS sequence"/>
</dbReference>
<proteinExistence type="inferred from homology"/>
<dbReference type="AlphaFoldDB" id="A0A4Y9EL32"/>
<evidence type="ECO:0000256" key="4">
    <source>
        <dbReference type="ARBA" id="ARBA00016452"/>
    </source>
</evidence>
<evidence type="ECO:0000256" key="6">
    <source>
        <dbReference type="ARBA" id="ARBA00022475"/>
    </source>
</evidence>
<dbReference type="NCBIfam" id="TIGR01190">
    <property type="entry name" value="ccmB"/>
    <property type="match status" value="1"/>
</dbReference>
<feature type="transmembrane region" description="Helical" evidence="13">
    <location>
        <begin position="156"/>
        <end position="176"/>
    </location>
</feature>
<dbReference type="GO" id="GO:0005886">
    <property type="term" value="C:plasma membrane"/>
    <property type="evidence" value="ECO:0007669"/>
    <property type="project" value="UniProtKB-SubCell"/>
</dbReference>
<sequence length="209" mass="20835">MFWLLVRRDLALALRRPAALALPVVFFVLAAALFPFAVGPDGKLLLGIAPGVLWVAALLAALLPVETLVAPDVADGTLDQLVTRGLALETFAAARLVAHWLGFALPLLVALPVAGVLLGTPALAPLAIGLLIGTPALAALALLAACLTAGLRGGGALAGLIVLPLALPILIFGVGVGQPGGLQLLGAATLVIVAVTPFAAAAALRSGME</sequence>
<accession>A0A4Y9EL32</accession>
<reference evidence="14 15" key="1">
    <citation type="submission" date="2019-02" db="EMBL/GenBank/DDBJ databases">
        <title>Polymorphobacter sp. isolated from the lake at the Tibet of China.</title>
        <authorList>
            <person name="Li A."/>
        </authorList>
    </citation>
    <scope>NUCLEOTIDE SEQUENCE [LARGE SCALE GENOMIC DNA]</scope>
    <source>
        <strain evidence="14 15">DJ1R-1</strain>
    </source>
</reference>
<keyword evidence="15" id="KW-1185">Reference proteome</keyword>
<keyword evidence="11 12" id="KW-0472">Membrane</keyword>
<organism evidence="14 15">
    <name type="scientific">Glacieibacterium arshaanense</name>
    <dbReference type="NCBI Taxonomy" id="2511025"/>
    <lineage>
        <taxon>Bacteria</taxon>
        <taxon>Pseudomonadati</taxon>
        <taxon>Pseudomonadota</taxon>
        <taxon>Alphaproteobacteria</taxon>
        <taxon>Sphingomonadales</taxon>
        <taxon>Sphingosinicellaceae</taxon>
        <taxon>Glacieibacterium</taxon>
    </lineage>
</organism>
<comment type="function">
    <text evidence="1 12">Required for the export of heme to the periplasm for the biogenesis of c-type cytochromes.</text>
</comment>
<evidence type="ECO:0000256" key="8">
    <source>
        <dbReference type="ARBA" id="ARBA00022692"/>
    </source>
</evidence>
<dbReference type="RefSeq" id="WP_135246630.1">
    <property type="nucleotide sequence ID" value="NZ_SIHO01000003.1"/>
</dbReference>
<feature type="transmembrane region" description="Helical" evidence="13">
    <location>
        <begin position="182"/>
        <end position="204"/>
    </location>
</feature>
<keyword evidence="8 13" id="KW-0812">Transmembrane</keyword>
<comment type="similarity">
    <text evidence="3 12">Belongs to the CcmB/CycW/HelB family.</text>
</comment>
<name>A0A4Y9EL32_9SPHN</name>
<keyword evidence="10 13" id="KW-1133">Transmembrane helix</keyword>
<dbReference type="EMBL" id="SIHO01000003">
    <property type="protein sequence ID" value="TFU01126.1"/>
    <property type="molecule type" value="Genomic_DNA"/>
</dbReference>
<dbReference type="Pfam" id="PF03379">
    <property type="entry name" value="CcmB"/>
    <property type="match status" value="1"/>
</dbReference>
<evidence type="ECO:0000256" key="11">
    <source>
        <dbReference type="ARBA" id="ARBA00023136"/>
    </source>
</evidence>
<dbReference type="GO" id="GO:0015232">
    <property type="term" value="F:heme transmembrane transporter activity"/>
    <property type="evidence" value="ECO:0007669"/>
    <property type="project" value="InterPro"/>
</dbReference>
<feature type="transmembrane region" description="Helical" evidence="13">
    <location>
        <begin position="126"/>
        <end position="149"/>
    </location>
</feature>
<keyword evidence="7 12" id="KW-0997">Cell inner membrane</keyword>
<comment type="subcellular location">
    <subcellularLocation>
        <location evidence="2">Cell inner membrane</location>
        <topology evidence="2">Multi-pass membrane protein</topology>
    </subcellularLocation>
</comment>
<evidence type="ECO:0000256" key="10">
    <source>
        <dbReference type="ARBA" id="ARBA00022989"/>
    </source>
</evidence>
<keyword evidence="5 12" id="KW-0813">Transport</keyword>
<dbReference type="PANTHER" id="PTHR30070:SF1">
    <property type="entry name" value="CYTOCHROME C BIOGENESIS B-RELATED"/>
    <property type="match status" value="1"/>
</dbReference>
<feature type="transmembrane region" description="Helical" evidence="13">
    <location>
        <begin position="20"/>
        <end position="38"/>
    </location>
</feature>
<evidence type="ECO:0000256" key="9">
    <source>
        <dbReference type="ARBA" id="ARBA00022748"/>
    </source>
</evidence>
<dbReference type="GO" id="GO:0017004">
    <property type="term" value="P:cytochrome complex assembly"/>
    <property type="evidence" value="ECO:0007669"/>
    <property type="project" value="UniProtKB-KW"/>
</dbReference>
<keyword evidence="6 12" id="KW-1003">Cell membrane</keyword>
<evidence type="ECO:0000256" key="5">
    <source>
        <dbReference type="ARBA" id="ARBA00022448"/>
    </source>
</evidence>
<feature type="transmembrane region" description="Helical" evidence="13">
    <location>
        <begin position="44"/>
        <end position="63"/>
    </location>
</feature>